<evidence type="ECO:0000256" key="3">
    <source>
        <dbReference type="ARBA" id="ARBA00010617"/>
    </source>
</evidence>
<name>A0A218W0E6_PUNGR</name>
<organism evidence="12 13">
    <name type="scientific">Punica granatum</name>
    <name type="common">Pomegranate</name>
    <dbReference type="NCBI Taxonomy" id="22663"/>
    <lineage>
        <taxon>Eukaryota</taxon>
        <taxon>Viridiplantae</taxon>
        <taxon>Streptophyta</taxon>
        <taxon>Embryophyta</taxon>
        <taxon>Tracheophyta</taxon>
        <taxon>Spermatophyta</taxon>
        <taxon>Magnoliopsida</taxon>
        <taxon>eudicotyledons</taxon>
        <taxon>Gunneridae</taxon>
        <taxon>Pentapetalae</taxon>
        <taxon>rosids</taxon>
        <taxon>malvids</taxon>
        <taxon>Myrtales</taxon>
        <taxon>Lythraceae</taxon>
        <taxon>Punica</taxon>
    </lineage>
</organism>
<dbReference type="GO" id="GO:0016020">
    <property type="term" value="C:membrane"/>
    <property type="evidence" value="ECO:0007669"/>
    <property type="project" value="UniProtKB-SubCell"/>
</dbReference>
<keyword evidence="9" id="KW-0408">Iron</keyword>
<evidence type="ECO:0000256" key="1">
    <source>
        <dbReference type="ARBA" id="ARBA00001971"/>
    </source>
</evidence>
<keyword evidence="5" id="KW-0812">Transmembrane</keyword>
<gene>
    <name evidence="12" type="ORF">CDL15_Pgr013524</name>
</gene>
<evidence type="ECO:0000313" key="13">
    <source>
        <dbReference type="Proteomes" id="UP000197138"/>
    </source>
</evidence>
<proteinExistence type="inferred from homology"/>
<dbReference type="EMBL" id="MTKT01005554">
    <property type="protein sequence ID" value="OWM66307.1"/>
    <property type="molecule type" value="Genomic_DNA"/>
</dbReference>
<dbReference type="GO" id="GO:0020037">
    <property type="term" value="F:heme binding"/>
    <property type="evidence" value="ECO:0007669"/>
    <property type="project" value="InterPro"/>
</dbReference>
<keyword evidence="8" id="KW-0560">Oxidoreductase</keyword>
<evidence type="ECO:0000256" key="10">
    <source>
        <dbReference type="ARBA" id="ARBA00023033"/>
    </source>
</evidence>
<dbReference type="PANTHER" id="PTHR47947">
    <property type="entry name" value="CYTOCHROME P450 82C3-RELATED"/>
    <property type="match status" value="1"/>
</dbReference>
<dbReference type="SUPFAM" id="SSF48264">
    <property type="entry name" value="Cytochrome P450"/>
    <property type="match status" value="1"/>
</dbReference>
<dbReference type="InterPro" id="IPR036396">
    <property type="entry name" value="Cyt_P450_sf"/>
</dbReference>
<dbReference type="GO" id="GO:0004497">
    <property type="term" value="F:monooxygenase activity"/>
    <property type="evidence" value="ECO:0007669"/>
    <property type="project" value="UniProtKB-KW"/>
</dbReference>
<keyword evidence="6" id="KW-0479">Metal-binding</keyword>
<dbReference type="PANTHER" id="PTHR47947:SF26">
    <property type="entry name" value="CYTOCHROME P450"/>
    <property type="match status" value="1"/>
</dbReference>
<evidence type="ECO:0000256" key="11">
    <source>
        <dbReference type="ARBA" id="ARBA00023136"/>
    </source>
</evidence>
<evidence type="ECO:0000256" key="4">
    <source>
        <dbReference type="ARBA" id="ARBA00022617"/>
    </source>
</evidence>
<dbReference type="InterPro" id="IPR050651">
    <property type="entry name" value="Plant_Cytochrome_P450_Monoox"/>
</dbReference>
<keyword evidence="7" id="KW-1133">Transmembrane helix</keyword>
<comment type="caution">
    <text evidence="12">The sequence shown here is derived from an EMBL/GenBank/DDBJ whole genome shotgun (WGS) entry which is preliminary data.</text>
</comment>
<keyword evidence="10" id="KW-0503">Monooxygenase</keyword>
<accession>A0A218W0E6</accession>
<dbReference type="Gene3D" id="1.10.630.10">
    <property type="entry name" value="Cytochrome P450"/>
    <property type="match status" value="1"/>
</dbReference>
<comment type="subcellular location">
    <subcellularLocation>
        <location evidence="2">Membrane</location>
    </subcellularLocation>
</comment>
<sequence>MVVLTRAFVTAAQPPRPLREAQDELDLHVRRHRPIKESDTENLFAVYFQAQSSDSKNPWKTAPLPPWAAASMCKHAPTHLLVNFSKIHDEPVWPDPGEFKPERFLTERPIRMWTLGARALSYCRSGPGGGLVPGSALVYV</sequence>
<reference evidence="13" key="1">
    <citation type="journal article" date="2017" name="Plant J.">
        <title>The pomegranate (Punica granatum L.) genome and the genomics of punicalagin biosynthesis.</title>
        <authorList>
            <person name="Qin G."/>
            <person name="Xu C."/>
            <person name="Ming R."/>
            <person name="Tang H."/>
            <person name="Guyot R."/>
            <person name="Kramer E.M."/>
            <person name="Hu Y."/>
            <person name="Yi X."/>
            <person name="Qi Y."/>
            <person name="Xu X."/>
            <person name="Gao Z."/>
            <person name="Pan H."/>
            <person name="Jian J."/>
            <person name="Tian Y."/>
            <person name="Yue Z."/>
            <person name="Xu Y."/>
        </authorList>
    </citation>
    <scope>NUCLEOTIDE SEQUENCE [LARGE SCALE GENOMIC DNA]</scope>
    <source>
        <strain evidence="13">cv. Dabenzi</strain>
    </source>
</reference>
<comment type="cofactor">
    <cofactor evidence="1">
        <name>heme</name>
        <dbReference type="ChEBI" id="CHEBI:30413"/>
    </cofactor>
</comment>
<evidence type="ECO:0000256" key="2">
    <source>
        <dbReference type="ARBA" id="ARBA00004370"/>
    </source>
</evidence>
<dbReference type="GO" id="GO:0005506">
    <property type="term" value="F:iron ion binding"/>
    <property type="evidence" value="ECO:0007669"/>
    <property type="project" value="InterPro"/>
</dbReference>
<keyword evidence="11" id="KW-0472">Membrane</keyword>
<evidence type="ECO:0000256" key="8">
    <source>
        <dbReference type="ARBA" id="ARBA00023002"/>
    </source>
</evidence>
<evidence type="ECO:0000313" key="12">
    <source>
        <dbReference type="EMBL" id="OWM66307.1"/>
    </source>
</evidence>
<keyword evidence="4" id="KW-0349">Heme</keyword>
<dbReference type="AlphaFoldDB" id="A0A218W0E6"/>
<evidence type="ECO:0000256" key="5">
    <source>
        <dbReference type="ARBA" id="ARBA00022692"/>
    </source>
</evidence>
<comment type="similarity">
    <text evidence="3">Belongs to the cytochrome P450 family.</text>
</comment>
<evidence type="ECO:0000256" key="7">
    <source>
        <dbReference type="ARBA" id="ARBA00022989"/>
    </source>
</evidence>
<dbReference type="Proteomes" id="UP000197138">
    <property type="component" value="Unassembled WGS sequence"/>
</dbReference>
<dbReference type="GO" id="GO:0016705">
    <property type="term" value="F:oxidoreductase activity, acting on paired donors, with incorporation or reduction of molecular oxygen"/>
    <property type="evidence" value="ECO:0007669"/>
    <property type="project" value="InterPro"/>
</dbReference>
<protein>
    <submittedName>
        <fullName evidence="12">Uncharacterized protein</fullName>
    </submittedName>
</protein>
<evidence type="ECO:0000256" key="9">
    <source>
        <dbReference type="ARBA" id="ARBA00023004"/>
    </source>
</evidence>
<evidence type="ECO:0000256" key="6">
    <source>
        <dbReference type="ARBA" id="ARBA00022723"/>
    </source>
</evidence>